<protein>
    <submittedName>
        <fullName evidence="9">MotA/TolQ/ExbB proton channel family protein</fullName>
    </submittedName>
</protein>
<keyword evidence="2" id="KW-1003">Cell membrane</keyword>
<comment type="caution">
    <text evidence="9">The sequence shown here is derived from an EMBL/GenBank/DDBJ whole genome shotgun (WGS) entry which is preliminary data.</text>
</comment>
<feature type="transmembrane region" description="Helical" evidence="7">
    <location>
        <begin position="12"/>
        <end position="31"/>
    </location>
</feature>
<evidence type="ECO:0000256" key="7">
    <source>
        <dbReference type="SAM" id="Phobius"/>
    </source>
</evidence>
<reference evidence="10" key="1">
    <citation type="journal article" date="2019" name="Int. J. Syst. Evol. Microbiol.">
        <title>The Global Catalogue of Microorganisms (GCM) 10K type strain sequencing project: providing services to taxonomists for standard genome sequencing and annotation.</title>
        <authorList>
            <consortium name="The Broad Institute Genomics Platform"/>
            <consortium name="The Broad Institute Genome Sequencing Center for Infectious Disease"/>
            <person name="Wu L."/>
            <person name="Ma J."/>
        </authorList>
    </citation>
    <scope>NUCLEOTIDE SEQUENCE [LARGE SCALE GENOMIC DNA]</scope>
    <source>
        <strain evidence="10">KCTC 52438</strain>
    </source>
</reference>
<evidence type="ECO:0000256" key="5">
    <source>
        <dbReference type="ARBA" id="ARBA00023136"/>
    </source>
</evidence>
<dbReference type="Proteomes" id="UP001595476">
    <property type="component" value="Unassembled WGS sequence"/>
</dbReference>
<dbReference type="Pfam" id="PF01618">
    <property type="entry name" value="MotA_ExbB"/>
    <property type="match status" value="1"/>
</dbReference>
<proteinExistence type="inferred from homology"/>
<evidence type="ECO:0000313" key="10">
    <source>
        <dbReference type="Proteomes" id="UP001595476"/>
    </source>
</evidence>
<keyword evidence="6" id="KW-0653">Protein transport</keyword>
<evidence type="ECO:0000256" key="2">
    <source>
        <dbReference type="ARBA" id="ARBA00022475"/>
    </source>
</evidence>
<evidence type="ECO:0000256" key="1">
    <source>
        <dbReference type="ARBA" id="ARBA00004651"/>
    </source>
</evidence>
<comment type="subcellular location">
    <subcellularLocation>
        <location evidence="1">Cell membrane</location>
        <topology evidence="1">Multi-pass membrane protein</topology>
    </subcellularLocation>
    <subcellularLocation>
        <location evidence="6">Membrane</location>
        <topology evidence="6">Multi-pass membrane protein</topology>
    </subcellularLocation>
</comment>
<sequence length="415" mass="46083">MEFITEMTLTSQLIIGVILLMAVYFHVLAYNMNTVNSAPALLTSIGIFGTFVGIAQGLQEFDTTHIQDSVPSLLEGLKTAFWTSIAGLFSALSIKFRYVVVTQPRQKTGRTNTVTLADLHQEMVNLTATFKDKYDSGNAQMSNMESSLVESITGLNGSLANYQTQMADANADALVEAIGTVMREFNVRINEQYGDNFKKLNEAVGQMLSWQKAYQDQLSSLIEQQQTTASTMTEATQAYQTVVEKTQVFGRTAEALGVMLDSLEAQSKQLDKYLKGLDSAIGEAVHGLPTLEQRMLSLTENLVNGIEKSQSEYQALVQSAVQQMNNQLTEAQTSFSGKLLEEQDGIHQSVQKMIDRTDRQVLKLDQAMEEELTRALETFGCQLTALSEKFVRDYTPLTEKLKDVIRIADQQRKAS</sequence>
<name>A0ABV7HGF5_9GAMM</name>
<evidence type="ECO:0000256" key="4">
    <source>
        <dbReference type="ARBA" id="ARBA00022989"/>
    </source>
</evidence>
<dbReference type="RefSeq" id="WP_386717183.1">
    <property type="nucleotide sequence ID" value="NZ_JBHRSZ010000002.1"/>
</dbReference>
<keyword evidence="3 7" id="KW-0812">Transmembrane</keyword>
<organism evidence="9 10">
    <name type="scientific">Litoribrevibacter euphylliae</name>
    <dbReference type="NCBI Taxonomy" id="1834034"/>
    <lineage>
        <taxon>Bacteria</taxon>
        <taxon>Pseudomonadati</taxon>
        <taxon>Pseudomonadota</taxon>
        <taxon>Gammaproteobacteria</taxon>
        <taxon>Oceanospirillales</taxon>
        <taxon>Oceanospirillaceae</taxon>
        <taxon>Litoribrevibacter</taxon>
    </lineage>
</organism>
<keyword evidence="6" id="KW-0813">Transport</keyword>
<keyword evidence="5 7" id="KW-0472">Membrane</keyword>
<keyword evidence="4 7" id="KW-1133">Transmembrane helix</keyword>
<keyword evidence="10" id="KW-1185">Reference proteome</keyword>
<feature type="transmembrane region" description="Helical" evidence="7">
    <location>
        <begin position="38"/>
        <end position="59"/>
    </location>
</feature>
<accession>A0ABV7HGF5</accession>
<gene>
    <name evidence="9" type="ORF">ACFOEK_05215</name>
</gene>
<comment type="similarity">
    <text evidence="6">Belongs to the exbB/tolQ family.</text>
</comment>
<feature type="domain" description="MotA/TolQ/ExbB proton channel" evidence="8">
    <location>
        <begin position="29"/>
        <end position="94"/>
    </location>
</feature>
<evidence type="ECO:0000256" key="3">
    <source>
        <dbReference type="ARBA" id="ARBA00022692"/>
    </source>
</evidence>
<feature type="transmembrane region" description="Helical" evidence="7">
    <location>
        <begin position="79"/>
        <end position="100"/>
    </location>
</feature>
<dbReference type="InterPro" id="IPR002898">
    <property type="entry name" value="MotA_ExbB_proton_chnl"/>
</dbReference>
<evidence type="ECO:0000313" key="9">
    <source>
        <dbReference type="EMBL" id="MFC3150417.1"/>
    </source>
</evidence>
<dbReference type="EMBL" id="JBHRSZ010000002">
    <property type="protein sequence ID" value="MFC3150417.1"/>
    <property type="molecule type" value="Genomic_DNA"/>
</dbReference>
<evidence type="ECO:0000259" key="8">
    <source>
        <dbReference type="Pfam" id="PF01618"/>
    </source>
</evidence>
<evidence type="ECO:0000256" key="6">
    <source>
        <dbReference type="RuleBase" id="RU004057"/>
    </source>
</evidence>